<comment type="caution">
    <text evidence="1">The sequence shown here is derived from an EMBL/GenBank/DDBJ whole genome shotgun (WGS) entry which is preliminary data.</text>
</comment>
<gene>
    <name evidence="1" type="ORF">ACEZ3G_07380</name>
</gene>
<proteinExistence type="predicted"/>
<sequence length="206" mass="22597">MRTVLLFVALISFQINYAQKVVKKSIVDPDTSLIQIDATNCFQINLSTVDTDEVVIEATIDGEYRTDLLLSVQKKGGTLEIGTGFQPNFKNPNDKLSAHKVVSIALDIKLPFDQTVQVFGTNSNVDVVGAYKNLKVTLDDGHCHLYDIMTAAEIQTASGTIVVQSSSGFFEATSKYGTIKKENIPKGENRFILTSTTGDIEIRKTD</sequence>
<name>A0ACC7LHY3_9FLAO</name>
<dbReference type="EMBL" id="JBHFPV010000001">
    <property type="protein sequence ID" value="MFH6603291.1"/>
    <property type="molecule type" value="Genomic_DNA"/>
</dbReference>
<evidence type="ECO:0000313" key="2">
    <source>
        <dbReference type="Proteomes" id="UP001595191"/>
    </source>
</evidence>
<protein>
    <submittedName>
        <fullName evidence="1">Uncharacterized protein</fullName>
    </submittedName>
</protein>
<organism evidence="1 2">
    <name type="scientific">Meishania litoralis</name>
    <dbReference type="NCBI Taxonomy" id="3434685"/>
    <lineage>
        <taxon>Bacteria</taxon>
        <taxon>Pseudomonadati</taxon>
        <taxon>Bacteroidota</taxon>
        <taxon>Flavobacteriia</taxon>
        <taxon>Flavobacteriales</taxon>
        <taxon>Flavobacteriaceae</taxon>
        <taxon>Meishania</taxon>
    </lineage>
</organism>
<reference evidence="1" key="1">
    <citation type="submission" date="2024-09" db="EMBL/GenBank/DDBJ databases">
        <authorList>
            <person name="Liu J."/>
        </authorList>
    </citation>
    <scope>NUCLEOTIDE SEQUENCE</scope>
    <source>
        <strain evidence="1">NBU2967</strain>
    </source>
</reference>
<keyword evidence="2" id="KW-1185">Reference proteome</keyword>
<dbReference type="Proteomes" id="UP001595191">
    <property type="component" value="Unassembled WGS sequence"/>
</dbReference>
<accession>A0ACC7LHY3</accession>
<evidence type="ECO:0000313" key="1">
    <source>
        <dbReference type="EMBL" id="MFH6603291.1"/>
    </source>
</evidence>